<dbReference type="AlphaFoldDB" id="A0A2N0NMM2"/>
<evidence type="ECO:0000313" key="2">
    <source>
        <dbReference type="EMBL" id="PKB95827.1"/>
    </source>
</evidence>
<evidence type="ECO:0000256" key="1">
    <source>
        <dbReference type="SAM" id="SignalP"/>
    </source>
</evidence>
<organism evidence="2 3">
    <name type="scientific">Rhizophagus irregularis</name>
    <dbReference type="NCBI Taxonomy" id="588596"/>
    <lineage>
        <taxon>Eukaryota</taxon>
        <taxon>Fungi</taxon>
        <taxon>Fungi incertae sedis</taxon>
        <taxon>Mucoromycota</taxon>
        <taxon>Glomeromycotina</taxon>
        <taxon>Glomeromycetes</taxon>
        <taxon>Glomerales</taxon>
        <taxon>Glomeraceae</taxon>
        <taxon>Rhizophagus</taxon>
    </lineage>
</organism>
<reference evidence="2 3" key="2">
    <citation type="submission" date="2017-09" db="EMBL/GenBank/DDBJ databases">
        <title>Extensive intraspecific genome diversity in a model arbuscular mycorrhizal fungus.</title>
        <authorList>
            <person name="Chen E.C."/>
            <person name="Morin E."/>
            <person name="Beaudet D."/>
            <person name="Noel J."/>
            <person name="Ndikumana S."/>
            <person name="Charron P."/>
            <person name="St-Onge C."/>
            <person name="Giorgi J."/>
            <person name="Grigoriev I.V."/>
            <person name="Roux C."/>
            <person name="Martin F.M."/>
            <person name="Corradi N."/>
        </authorList>
    </citation>
    <scope>NUCLEOTIDE SEQUENCE [LARGE SCALE GENOMIC DNA]</scope>
    <source>
        <strain evidence="2 3">A5</strain>
    </source>
</reference>
<dbReference type="EMBL" id="LLXJ01004406">
    <property type="protein sequence ID" value="PKB95827.1"/>
    <property type="molecule type" value="Genomic_DNA"/>
</dbReference>
<name>A0A2N0NMM2_9GLOM</name>
<reference evidence="2 3" key="1">
    <citation type="submission" date="2016-04" db="EMBL/GenBank/DDBJ databases">
        <title>Genome analyses suggest a sexual origin of heterokaryosis in a supposedly ancient asexual fungus.</title>
        <authorList>
            <person name="Ropars J."/>
            <person name="Sedzielewska K."/>
            <person name="Noel J."/>
            <person name="Charron P."/>
            <person name="Farinelli L."/>
            <person name="Marton T."/>
            <person name="Kruger M."/>
            <person name="Pelin A."/>
            <person name="Brachmann A."/>
            <person name="Corradi N."/>
        </authorList>
    </citation>
    <scope>NUCLEOTIDE SEQUENCE [LARGE SCALE GENOMIC DNA]</scope>
    <source>
        <strain evidence="2 3">A5</strain>
    </source>
</reference>
<comment type="caution">
    <text evidence="2">The sequence shown here is derived from an EMBL/GenBank/DDBJ whole genome shotgun (WGS) entry which is preliminary data.</text>
</comment>
<accession>A0A2N0NMM2</accession>
<gene>
    <name evidence="2" type="ORF">RhiirA5_435957</name>
</gene>
<proteinExistence type="predicted"/>
<dbReference type="Proteomes" id="UP000232722">
    <property type="component" value="Unassembled WGS sequence"/>
</dbReference>
<sequence>MRTFDRFLASIISLFWNLHAYRYENELQWIISTPTSFGSDSNDICFSLLLGQKMLEFLIGDPAGLLINGYFEKTT</sequence>
<feature type="chain" id="PRO_5014754630" evidence="1">
    <location>
        <begin position="21"/>
        <end position="75"/>
    </location>
</feature>
<evidence type="ECO:0000313" key="3">
    <source>
        <dbReference type="Proteomes" id="UP000232722"/>
    </source>
</evidence>
<keyword evidence="1" id="KW-0732">Signal</keyword>
<feature type="signal peptide" evidence="1">
    <location>
        <begin position="1"/>
        <end position="20"/>
    </location>
</feature>
<protein>
    <submittedName>
        <fullName evidence="2">Uncharacterized protein</fullName>
    </submittedName>
</protein>